<gene>
    <name evidence="3" type="ORF">MHEL_10920</name>
</gene>
<dbReference type="InterPro" id="IPR003495">
    <property type="entry name" value="CobW/HypB/UreG_nucleotide-bd"/>
</dbReference>
<dbReference type="Pfam" id="PF07683">
    <property type="entry name" value="CobW_C"/>
    <property type="match status" value="1"/>
</dbReference>
<keyword evidence="4" id="KW-1185">Reference proteome</keyword>
<sequence>MRTPVVLIAGQGDTDAAARMLLRNQRTLIVRHHFDGHVVHRMLTNTRNGTPTTDDFVLELQHGCLSCTVRNDLLFLLRRLHRRADVDRIVVHLAPWLEPEPICWAVNHVRTRLGPGYIDGPAARDVEIAAVITCLEPSTWLTQALGDEELDDGRTVAQAVVGQAEFADIIVAPRVDRRTLAVLRRLAPRAWIVQLPEHLEEAAANLDSDARRGRSSDPLGPLLAGQPPIEADGEVGIVEFNADRPFHPERLHDAVDVLLTGVVRTRGRIWLANQPDQVMFLESAGGGLRVSSAGKWLAAMGDSEIAYVEPERRAMAGLVWDDRHGDRRTSVTILMCGAARAEILEALGNALLTDSEMGRPERWPGYPDPFGDWHEEPCTESPSHPELSTPAGNHGEDQ</sequence>
<organism evidence="3 4">
    <name type="scientific">Mycolicibacterium helvum</name>
    <dbReference type="NCBI Taxonomy" id="1534349"/>
    <lineage>
        <taxon>Bacteria</taxon>
        <taxon>Bacillati</taxon>
        <taxon>Actinomycetota</taxon>
        <taxon>Actinomycetes</taxon>
        <taxon>Mycobacteriales</taxon>
        <taxon>Mycobacteriaceae</taxon>
        <taxon>Mycolicibacterium</taxon>
    </lineage>
</organism>
<proteinExistence type="predicted"/>
<dbReference type="RefSeq" id="WP_163751818.1">
    <property type="nucleotide sequence ID" value="NZ_AP022596.1"/>
</dbReference>
<dbReference type="Pfam" id="PF02492">
    <property type="entry name" value="cobW"/>
    <property type="match status" value="1"/>
</dbReference>
<dbReference type="Gene3D" id="3.40.50.300">
    <property type="entry name" value="P-loop containing nucleotide triphosphate hydrolases"/>
    <property type="match status" value="1"/>
</dbReference>
<dbReference type="SUPFAM" id="SSF90002">
    <property type="entry name" value="Hypothetical protein YjiA, C-terminal domain"/>
    <property type="match status" value="1"/>
</dbReference>
<protein>
    <recommendedName>
        <fullName evidence="2">CobW C-terminal domain-containing protein</fullName>
    </recommendedName>
</protein>
<dbReference type="PANTHER" id="PTHR43603">
    <property type="entry name" value="COBW DOMAIN-CONTAINING PROTEIN DDB_G0274527"/>
    <property type="match status" value="1"/>
</dbReference>
<evidence type="ECO:0000256" key="1">
    <source>
        <dbReference type="SAM" id="MobiDB-lite"/>
    </source>
</evidence>
<dbReference type="InterPro" id="IPR027417">
    <property type="entry name" value="P-loop_NTPase"/>
</dbReference>
<evidence type="ECO:0000313" key="4">
    <source>
        <dbReference type="Proteomes" id="UP000467148"/>
    </source>
</evidence>
<dbReference type="InterPro" id="IPR011629">
    <property type="entry name" value="CobW-like_C"/>
</dbReference>
<dbReference type="SMART" id="SM00833">
    <property type="entry name" value="CobW_C"/>
    <property type="match status" value="1"/>
</dbReference>
<feature type="region of interest" description="Disordered" evidence="1">
    <location>
        <begin position="358"/>
        <end position="398"/>
    </location>
</feature>
<dbReference type="Proteomes" id="UP000467148">
    <property type="component" value="Chromosome"/>
</dbReference>
<dbReference type="AlphaFoldDB" id="A0A7I7T308"/>
<dbReference type="NCBIfam" id="NF047431">
    <property type="entry name" value="hiber_recruit"/>
    <property type="match status" value="1"/>
</dbReference>
<name>A0A7I7T308_9MYCO</name>
<feature type="domain" description="CobW C-terminal" evidence="2">
    <location>
        <begin position="235"/>
        <end position="351"/>
    </location>
</feature>
<evidence type="ECO:0000313" key="3">
    <source>
        <dbReference type="EMBL" id="BBY62849.1"/>
    </source>
</evidence>
<accession>A0A7I7T308</accession>
<dbReference type="EMBL" id="AP022596">
    <property type="protein sequence ID" value="BBY62849.1"/>
    <property type="molecule type" value="Genomic_DNA"/>
</dbReference>
<dbReference type="InterPro" id="IPR051927">
    <property type="entry name" value="Zn_Chap_cDPG_Synth"/>
</dbReference>
<evidence type="ECO:0000259" key="2">
    <source>
        <dbReference type="SMART" id="SM00833"/>
    </source>
</evidence>
<dbReference type="KEGG" id="mhev:MHEL_10920"/>
<reference evidence="3 4" key="1">
    <citation type="journal article" date="2019" name="Emerg. Microbes Infect.">
        <title>Comprehensive subspecies identification of 175 nontuberculous mycobacteria species based on 7547 genomic profiles.</title>
        <authorList>
            <person name="Matsumoto Y."/>
            <person name="Kinjo T."/>
            <person name="Motooka D."/>
            <person name="Nabeya D."/>
            <person name="Jung N."/>
            <person name="Uechi K."/>
            <person name="Horii T."/>
            <person name="Iida T."/>
            <person name="Fujita J."/>
            <person name="Nakamura S."/>
        </authorList>
    </citation>
    <scope>NUCLEOTIDE SEQUENCE [LARGE SCALE GENOMIC DNA]</scope>
    <source>
        <strain evidence="3 4">JCM 30396</strain>
    </source>
</reference>
<dbReference type="PANTHER" id="PTHR43603:SF1">
    <property type="entry name" value="ZINC-REGULATED GTPASE METALLOPROTEIN ACTIVATOR 1"/>
    <property type="match status" value="1"/>
</dbReference>